<dbReference type="Gene3D" id="1.10.287.130">
    <property type="match status" value="1"/>
</dbReference>
<dbReference type="GO" id="GO:0005524">
    <property type="term" value="F:ATP binding"/>
    <property type="evidence" value="ECO:0007669"/>
    <property type="project" value="UniProtKB-KW"/>
</dbReference>
<dbReference type="FunFam" id="1.10.287.130:FF:000002">
    <property type="entry name" value="Two-component osmosensing histidine kinase"/>
    <property type="match status" value="1"/>
</dbReference>
<evidence type="ECO:0000256" key="14">
    <source>
        <dbReference type="ARBA" id="ARBA00064003"/>
    </source>
</evidence>
<dbReference type="PANTHER" id="PTHR45339:SF1">
    <property type="entry name" value="HYBRID SIGNAL TRANSDUCTION HISTIDINE KINASE J"/>
    <property type="match status" value="1"/>
</dbReference>
<dbReference type="AlphaFoldDB" id="A0A1F7RXG6"/>
<keyword evidence="10" id="KW-0067">ATP-binding</keyword>
<keyword evidence="8" id="KW-0547">Nucleotide-binding</keyword>
<dbReference type="CDD" id="cd00082">
    <property type="entry name" value="HisKA"/>
    <property type="match status" value="1"/>
</dbReference>
<comment type="catalytic activity">
    <reaction evidence="1">
        <text>ATP + protein L-histidine = ADP + protein N-phospho-L-histidine.</text>
        <dbReference type="EC" id="2.7.13.3"/>
    </reaction>
</comment>
<reference evidence="19 20" key="1">
    <citation type="journal article" date="2016" name="Nat. Commun.">
        <title>Thousands of microbial genomes shed light on interconnected biogeochemical processes in an aquifer system.</title>
        <authorList>
            <person name="Anantharaman K."/>
            <person name="Brown C.T."/>
            <person name="Hug L.A."/>
            <person name="Sharon I."/>
            <person name="Castelle C.J."/>
            <person name="Probst A.J."/>
            <person name="Thomas B.C."/>
            <person name="Singh A."/>
            <person name="Wilkins M.J."/>
            <person name="Karaoz U."/>
            <person name="Brodie E.L."/>
            <person name="Williams K.H."/>
            <person name="Hubbard S.S."/>
            <person name="Banfield J.F."/>
        </authorList>
    </citation>
    <scope>NUCLEOTIDE SEQUENCE [LARGE SCALE GENOMIC DNA]</scope>
</reference>
<evidence type="ECO:0000259" key="17">
    <source>
        <dbReference type="PROSITE" id="PS50109"/>
    </source>
</evidence>
<dbReference type="SMART" id="SM00073">
    <property type="entry name" value="HPT"/>
    <property type="match status" value="1"/>
</dbReference>
<organism evidence="19 20">
    <name type="scientific">Candidatus Schekmanbacteria bacterium RBG_13_48_7</name>
    <dbReference type="NCBI Taxonomy" id="1817878"/>
    <lineage>
        <taxon>Bacteria</taxon>
        <taxon>Candidatus Schekmaniibacteriota</taxon>
    </lineage>
</organism>
<evidence type="ECO:0000256" key="3">
    <source>
        <dbReference type="ARBA" id="ARBA00012438"/>
    </source>
</evidence>
<dbReference type="Pfam" id="PF00512">
    <property type="entry name" value="HisKA"/>
    <property type="match status" value="1"/>
</dbReference>
<evidence type="ECO:0000256" key="7">
    <source>
        <dbReference type="ARBA" id="ARBA00022692"/>
    </source>
</evidence>
<dbReference type="GO" id="GO:0000155">
    <property type="term" value="F:phosphorelay sensor kinase activity"/>
    <property type="evidence" value="ECO:0007669"/>
    <property type="project" value="InterPro"/>
</dbReference>
<evidence type="ECO:0000313" key="19">
    <source>
        <dbReference type="EMBL" id="OGL45684.1"/>
    </source>
</evidence>
<accession>A0A1F7RXG6</accession>
<dbReference type="PRINTS" id="PR00344">
    <property type="entry name" value="BCTRLSENSOR"/>
</dbReference>
<dbReference type="InterPro" id="IPR036097">
    <property type="entry name" value="HisK_dim/P_sf"/>
</dbReference>
<sequence length="445" mass="50487">MKEISQQQRLEKEFQQIFDKESQEKEDTGALKEELAKSIERVNRLMLEVDSANAAKSEFLANISHEIRTPLNGIVGMTGLLLDTILTKEQYEYTQTIRKSAELLLYIINEIIDFSEIEAGKHGLELNDFNLHSILDEINDIFGSKARDKGLKYECIVGSQVPSLLRGDQKRLRQILFNLMNNAIKFTSEGQITLCVSNVEETAIHTRLRFEIIDTGIGISRNKIDKLFTAFTQADSSTTKKYGGTGLGLAISKRLVEIMNGEIDVESKEGKGCKFWFTVKFKNCSAVNKQQTELSKNQLEKAVPFGVEDHAKLRLISGKNLSSEDQNSMKILENKKTFDKNALMNRLGDDTDLFREVIKVYEEDVPRQLKILHEALENNDIKQIRMQAHTLKGASGNIGANNIQELALQMEKGTESHNFEHTKNLLVKIENEFIKLKEIVSEMPD</sequence>
<dbReference type="FunFam" id="3.30.565.10:FF:000010">
    <property type="entry name" value="Sensor histidine kinase RcsC"/>
    <property type="match status" value="1"/>
</dbReference>
<evidence type="ECO:0000256" key="1">
    <source>
        <dbReference type="ARBA" id="ARBA00000085"/>
    </source>
</evidence>
<dbReference type="InterPro" id="IPR008207">
    <property type="entry name" value="Sig_transdc_His_kin_Hpt_dom"/>
</dbReference>
<dbReference type="Pfam" id="PF02518">
    <property type="entry name" value="HATPase_c"/>
    <property type="match status" value="1"/>
</dbReference>
<evidence type="ECO:0000256" key="9">
    <source>
        <dbReference type="ARBA" id="ARBA00022777"/>
    </source>
</evidence>
<evidence type="ECO:0000256" key="12">
    <source>
        <dbReference type="ARBA" id="ARBA00023012"/>
    </source>
</evidence>
<dbReference type="SMART" id="SM00387">
    <property type="entry name" value="HATPase_c"/>
    <property type="match status" value="1"/>
</dbReference>
<keyword evidence="12" id="KW-0902">Two-component regulatory system</keyword>
<evidence type="ECO:0000256" key="16">
    <source>
        <dbReference type="PROSITE-ProRule" id="PRU00110"/>
    </source>
</evidence>
<dbReference type="SMART" id="SM00388">
    <property type="entry name" value="HisKA"/>
    <property type="match status" value="1"/>
</dbReference>
<keyword evidence="4" id="KW-1003">Cell membrane</keyword>
<comment type="caution">
    <text evidence="19">The sequence shown here is derived from an EMBL/GenBank/DDBJ whole genome shotgun (WGS) entry which is preliminary data.</text>
</comment>
<dbReference type="SUPFAM" id="SSF47384">
    <property type="entry name" value="Homodimeric domain of signal transducing histidine kinase"/>
    <property type="match status" value="1"/>
</dbReference>
<comment type="subunit">
    <text evidence="14">At low DSF concentrations, interacts with RpfF.</text>
</comment>
<protein>
    <recommendedName>
        <fullName evidence="15">Sensory/regulatory protein RpfC</fullName>
        <ecNumber evidence="3">2.7.13.3</ecNumber>
    </recommendedName>
</protein>
<dbReference type="InterPro" id="IPR003594">
    <property type="entry name" value="HATPase_dom"/>
</dbReference>
<keyword evidence="13" id="KW-0472">Membrane</keyword>
<evidence type="ECO:0000256" key="11">
    <source>
        <dbReference type="ARBA" id="ARBA00022989"/>
    </source>
</evidence>
<dbReference type="Proteomes" id="UP000179266">
    <property type="component" value="Unassembled WGS sequence"/>
</dbReference>
<dbReference type="SUPFAM" id="SSF47226">
    <property type="entry name" value="Histidine-containing phosphotransfer domain, HPT domain"/>
    <property type="match status" value="1"/>
</dbReference>
<dbReference type="Pfam" id="PF01627">
    <property type="entry name" value="Hpt"/>
    <property type="match status" value="1"/>
</dbReference>
<dbReference type="PROSITE" id="PS50894">
    <property type="entry name" value="HPT"/>
    <property type="match status" value="1"/>
</dbReference>
<evidence type="ECO:0000313" key="20">
    <source>
        <dbReference type="Proteomes" id="UP000179266"/>
    </source>
</evidence>
<feature type="domain" description="Histidine kinase" evidence="17">
    <location>
        <begin position="62"/>
        <end position="283"/>
    </location>
</feature>
<dbReference type="InterPro" id="IPR005467">
    <property type="entry name" value="His_kinase_dom"/>
</dbReference>
<feature type="modified residue" description="Phosphohistidine" evidence="16">
    <location>
        <position position="389"/>
    </location>
</feature>
<dbReference type="InterPro" id="IPR036641">
    <property type="entry name" value="HPT_dom_sf"/>
</dbReference>
<evidence type="ECO:0000256" key="15">
    <source>
        <dbReference type="ARBA" id="ARBA00068150"/>
    </source>
</evidence>
<proteinExistence type="predicted"/>
<dbReference type="Gene3D" id="1.20.120.160">
    <property type="entry name" value="HPT domain"/>
    <property type="match status" value="1"/>
</dbReference>
<feature type="domain" description="HPt" evidence="18">
    <location>
        <begin position="350"/>
        <end position="445"/>
    </location>
</feature>
<evidence type="ECO:0000256" key="5">
    <source>
        <dbReference type="ARBA" id="ARBA00022553"/>
    </source>
</evidence>
<evidence type="ECO:0000256" key="4">
    <source>
        <dbReference type="ARBA" id="ARBA00022475"/>
    </source>
</evidence>
<name>A0A1F7RXG6_9BACT</name>
<keyword evidence="9" id="KW-0418">Kinase</keyword>
<evidence type="ECO:0000256" key="6">
    <source>
        <dbReference type="ARBA" id="ARBA00022679"/>
    </source>
</evidence>
<evidence type="ECO:0000256" key="2">
    <source>
        <dbReference type="ARBA" id="ARBA00004651"/>
    </source>
</evidence>
<dbReference type="InterPro" id="IPR036890">
    <property type="entry name" value="HATPase_C_sf"/>
</dbReference>
<keyword evidence="7" id="KW-0812">Transmembrane</keyword>
<dbReference type="GO" id="GO:0005886">
    <property type="term" value="C:plasma membrane"/>
    <property type="evidence" value="ECO:0007669"/>
    <property type="project" value="UniProtKB-SubCell"/>
</dbReference>
<gene>
    <name evidence="19" type="ORF">A2161_08520</name>
</gene>
<dbReference type="EC" id="2.7.13.3" evidence="3"/>
<evidence type="ECO:0000256" key="13">
    <source>
        <dbReference type="ARBA" id="ARBA00023136"/>
    </source>
</evidence>
<evidence type="ECO:0000256" key="10">
    <source>
        <dbReference type="ARBA" id="ARBA00022840"/>
    </source>
</evidence>
<keyword evidence="5 16" id="KW-0597">Phosphoprotein</keyword>
<dbReference type="CDD" id="cd16922">
    <property type="entry name" value="HATPase_EvgS-ArcB-TorS-like"/>
    <property type="match status" value="1"/>
</dbReference>
<evidence type="ECO:0000259" key="18">
    <source>
        <dbReference type="PROSITE" id="PS50894"/>
    </source>
</evidence>
<dbReference type="PANTHER" id="PTHR45339">
    <property type="entry name" value="HYBRID SIGNAL TRANSDUCTION HISTIDINE KINASE J"/>
    <property type="match status" value="1"/>
</dbReference>
<keyword evidence="11" id="KW-1133">Transmembrane helix</keyword>
<dbReference type="CDD" id="cd00088">
    <property type="entry name" value="HPT"/>
    <property type="match status" value="1"/>
</dbReference>
<dbReference type="EMBL" id="MGDD01000165">
    <property type="protein sequence ID" value="OGL45684.1"/>
    <property type="molecule type" value="Genomic_DNA"/>
</dbReference>
<dbReference type="PROSITE" id="PS50109">
    <property type="entry name" value="HIS_KIN"/>
    <property type="match status" value="1"/>
</dbReference>
<dbReference type="Gene3D" id="3.30.565.10">
    <property type="entry name" value="Histidine kinase-like ATPase, C-terminal domain"/>
    <property type="match status" value="1"/>
</dbReference>
<keyword evidence="6" id="KW-0808">Transferase</keyword>
<comment type="subcellular location">
    <subcellularLocation>
        <location evidence="2">Cell membrane</location>
        <topology evidence="2">Multi-pass membrane protein</topology>
    </subcellularLocation>
</comment>
<dbReference type="InterPro" id="IPR004358">
    <property type="entry name" value="Sig_transdc_His_kin-like_C"/>
</dbReference>
<dbReference type="InterPro" id="IPR003661">
    <property type="entry name" value="HisK_dim/P_dom"/>
</dbReference>
<evidence type="ECO:0000256" key="8">
    <source>
        <dbReference type="ARBA" id="ARBA00022741"/>
    </source>
</evidence>
<dbReference type="SUPFAM" id="SSF55874">
    <property type="entry name" value="ATPase domain of HSP90 chaperone/DNA topoisomerase II/histidine kinase"/>
    <property type="match status" value="1"/>
</dbReference>